<accession>A0A1Y2LW99</accession>
<protein>
    <recommendedName>
        <fullName evidence="2">C2H2-type domain-containing protein</fullName>
    </recommendedName>
</protein>
<dbReference type="Proteomes" id="UP000193240">
    <property type="component" value="Unassembled WGS sequence"/>
</dbReference>
<dbReference type="EMBL" id="KZ107847">
    <property type="protein sequence ID" value="OSS47869.1"/>
    <property type="molecule type" value="Genomic_DNA"/>
</dbReference>
<gene>
    <name evidence="3" type="ORF">B5807_06464</name>
</gene>
<reference evidence="3 4" key="1">
    <citation type="journal article" date="2017" name="Genome Announc.">
        <title>Genome sequence of the saprophytic ascomycete Epicoccum nigrum ICMP 19927 strain isolated from New Zealand.</title>
        <authorList>
            <person name="Fokin M."/>
            <person name="Fleetwood D."/>
            <person name="Weir B.S."/>
            <person name="Villas-Boas S.G."/>
        </authorList>
    </citation>
    <scope>NUCLEOTIDE SEQUENCE [LARGE SCALE GENOMIC DNA]</scope>
    <source>
        <strain evidence="3 4">ICMP 19927</strain>
    </source>
</reference>
<feature type="domain" description="C2H2-type" evidence="2">
    <location>
        <begin position="45"/>
        <end position="66"/>
    </location>
</feature>
<dbReference type="InterPro" id="IPR013087">
    <property type="entry name" value="Znf_C2H2_type"/>
</dbReference>
<dbReference type="AlphaFoldDB" id="A0A1Y2LW99"/>
<evidence type="ECO:0000256" key="1">
    <source>
        <dbReference type="SAM" id="MobiDB-lite"/>
    </source>
</evidence>
<dbReference type="InParanoid" id="A0A1Y2LW99"/>
<sequence length="162" mass="18882">MMQKSSGVKRPKKRVRDPDDSTSDVQIAKRPGTKENPSVDRNYYCEPCQLTYQSHSTFYLHRIQEHNDGFPNKCPLLSCTDHTTYTCFADLDTHITIDHVRALHQRNAQSRIDHLCRFPECDMRFQQAETLDVYKSHLLTRHCGWRSAAIRTTRRPPPLSLP</sequence>
<dbReference type="PROSITE" id="PS00028">
    <property type="entry name" value="ZINC_FINGER_C2H2_1"/>
    <property type="match status" value="1"/>
</dbReference>
<proteinExistence type="predicted"/>
<keyword evidence="4" id="KW-1185">Reference proteome</keyword>
<feature type="region of interest" description="Disordered" evidence="1">
    <location>
        <begin position="1"/>
        <end position="38"/>
    </location>
</feature>
<name>A0A1Y2LW99_EPING</name>
<evidence type="ECO:0000313" key="3">
    <source>
        <dbReference type="EMBL" id="OSS47869.1"/>
    </source>
</evidence>
<evidence type="ECO:0000313" key="4">
    <source>
        <dbReference type="Proteomes" id="UP000193240"/>
    </source>
</evidence>
<evidence type="ECO:0000259" key="2">
    <source>
        <dbReference type="PROSITE" id="PS00028"/>
    </source>
</evidence>
<organism evidence="3 4">
    <name type="scientific">Epicoccum nigrum</name>
    <name type="common">Soil fungus</name>
    <name type="synonym">Epicoccum purpurascens</name>
    <dbReference type="NCBI Taxonomy" id="105696"/>
    <lineage>
        <taxon>Eukaryota</taxon>
        <taxon>Fungi</taxon>
        <taxon>Dikarya</taxon>
        <taxon>Ascomycota</taxon>
        <taxon>Pezizomycotina</taxon>
        <taxon>Dothideomycetes</taxon>
        <taxon>Pleosporomycetidae</taxon>
        <taxon>Pleosporales</taxon>
        <taxon>Pleosporineae</taxon>
        <taxon>Didymellaceae</taxon>
        <taxon>Epicoccum</taxon>
    </lineage>
</organism>